<keyword evidence="1" id="KW-0472">Membrane</keyword>
<feature type="transmembrane region" description="Helical" evidence="1">
    <location>
        <begin position="35"/>
        <end position="52"/>
    </location>
</feature>
<protein>
    <submittedName>
        <fullName evidence="2">Uncharacterized protein</fullName>
    </submittedName>
</protein>
<feature type="transmembrane region" description="Helical" evidence="1">
    <location>
        <begin position="82"/>
        <end position="101"/>
    </location>
</feature>
<dbReference type="EMBL" id="HACM01004541">
    <property type="protein sequence ID" value="CRZ04983.1"/>
    <property type="molecule type" value="Transcribed_RNA"/>
</dbReference>
<accession>A0A0H5QSG7</accession>
<keyword evidence="1" id="KW-1133">Transmembrane helix</keyword>
<reference evidence="2" key="1">
    <citation type="submission" date="2015-04" db="EMBL/GenBank/DDBJ databases">
        <title>The genome sequence of the plant pathogenic Rhizarian Plasmodiophora brassicae reveals insights in its biotrophic life cycle and the origin of chitin synthesis.</title>
        <authorList>
            <person name="Schwelm A."/>
            <person name="Fogelqvist J."/>
            <person name="Knaust A."/>
            <person name="Julke S."/>
            <person name="Lilja T."/>
            <person name="Dhandapani V."/>
            <person name="Bonilla-Rosso G."/>
            <person name="Karlsson M."/>
            <person name="Shevchenko A."/>
            <person name="Choi S.R."/>
            <person name="Kim H.G."/>
            <person name="Park J.Y."/>
            <person name="Lim Y.P."/>
            <person name="Ludwig-Muller J."/>
            <person name="Dixelius C."/>
        </authorList>
    </citation>
    <scope>NUCLEOTIDE SEQUENCE</scope>
    <source>
        <tissue evidence="2">Potato root galls</tissue>
    </source>
</reference>
<keyword evidence="1" id="KW-0812">Transmembrane</keyword>
<feature type="transmembrane region" description="Helical" evidence="1">
    <location>
        <begin position="7"/>
        <end position="29"/>
    </location>
</feature>
<organism evidence="2">
    <name type="scientific">Spongospora subterranea</name>
    <dbReference type="NCBI Taxonomy" id="70186"/>
    <lineage>
        <taxon>Eukaryota</taxon>
        <taxon>Sar</taxon>
        <taxon>Rhizaria</taxon>
        <taxon>Endomyxa</taxon>
        <taxon>Phytomyxea</taxon>
        <taxon>Plasmodiophorida</taxon>
        <taxon>Plasmodiophoridae</taxon>
        <taxon>Spongospora</taxon>
    </lineage>
</organism>
<name>A0A0H5QSG7_9EUKA</name>
<dbReference type="AlphaFoldDB" id="A0A0H5QSG7"/>
<sequence>MAIKKVILKYLGFGRYVLFLVLQSVHFLYLETSFLLFHVSLSSVNILYRSLILSKGMAPGKNLYFLLSSLYVFTSSFRRREIFFFLVGMRDCTFLIFLFWFS</sequence>
<evidence type="ECO:0000313" key="2">
    <source>
        <dbReference type="EMBL" id="CRZ04983.1"/>
    </source>
</evidence>
<proteinExistence type="predicted"/>
<evidence type="ECO:0000256" key="1">
    <source>
        <dbReference type="SAM" id="Phobius"/>
    </source>
</evidence>